<dbReference type="EMBL" id="JABFRW010000025">
    <property type="protein sequence ID" value="NOT33022.1"/>
    <property type="molecule type" value="Genomic_DNA"/>
</dbReference>
<keyword evidence="5" id="KW-1133">Transmembrane helix</keyword>
<gene>
    <name evidence="8" type="ORF">HOP12_02510</name>
</gene>
<dbReference type="PANTHER" id="PTHR13572:SF4">
    <property type="entry name" value="RE57134P"/>
    <property type="match status" value="1"/>
</dbReference>
<evidence type="ECO:0000256" key="4">
    <source>
        <dbReference type="ARBA" id="ARBA00022968"/>
    </source>
</evidence>
<accession>A0A849SCB7</accession>
<name>A0A849SCB7_UNCEI</name>
<evidence type="ECO:0000313" key="9">
    <source>
        <dbReference type="Proteomes" id="UP000580839"/>
    </source>
</evidence>
<dbReference type="AlphaFoldDB" id="A0A849SCB7"/>
<evidence type="ECO:0000256" key="3">
    <source>
        <dbReference type="ARBA" id="ARBA00022801"/>
    </source>
</evidence>
<proteinExistence type="predicted"/>
<dbReference type="Proteomes" id="UP000580839">
    <property type="component" value="Unassembled WGS sequence"/>
</dbReference>
<evidence type="ECO:0000256" key="5">
    <source>
        <dbReference type="ARBA" id="ARBA00022989"/>
    </source>
</evidence>
<sequence length="502" mass="55873">MHSLLLAVTLLTAVPLPGVHEIQSRPAPILMVHYMPWFEAGPTAGPWGWHWTMNHFNPNLVDAQGRRQIASHYYPLIGPYDSRDPDLVEYHVLLMKVAGLQGAIVDWNGSSSLYDYPLGNSATRRLFDALAVAQLSFAICYEDQSITQLILNGRISSAQAIGQAQADMVYVRDRWANKPAYLTLDEAPVVLNFGPQYFQTPAEWKAIFSVFSDTPQFFPLNFRLSTLAAGAFSWPPMWASVEGVLAPERLDEYLDEFHANGETWPGHVGGAFPGFHDIYEQAGVQPSYGYLDARDGLTFSETLNRALIARSPIIQIVTWNDFGEGTNIEPTLEYGYRYLEHVQEVAREFRELPYSAQDLRLPRALHALRKQNRGNAAVMAQLNQAAAFILSGQPAEARAILASLQVTAIEPESIPTPDQAVQIRPNPMVNSATVLLDLPASGEIRLDVFDVTGRWIACLASGHHAVGRHGFDWDARRQSSGIYLVRLQAGRSVVTRKVLLQR</sequence>
<evidence type="ECO:0000256" key="7">
    <source>
        <dbReference type="ARBA" id="ARBA00023136"/>
    </source>
</evidence>
<dbReference type="PANTHER" id="PTHR13572">
    <property type="entry name" value="ENDO-ALPHA-1,2-MANNOSIDASE"/>
    <property type="match status" value="1"/>
</dbReference>
<comment type="caution">
    <text evidence="8">The sequence shown here is derived from an EMBL/GenBank/DDBJ whole genome shotgun (WGS) entry which is preliminary data.</text>
</comment>
<keyword evidence="4" id="KW-0735">Signal-anchor</keyword>
<evidence type="ECO:0000256" key="6">
    <source>
        <dbReference type="ARBA" id="ARBA00023034"/>
    </source>
</evidence>
<protein>
    <submittedName>
        <fullName evidence="8">T9SS type A sorting domain-containing protein</fullName>
    </submittedName>
</protein>
<keyword evidence="7" id="KW-0472">Membrane</keyword>
<evidence type="ECO:0000256" key="1">
    <source>
        <dbReference type="ARBA" id="ARBA00004323"/>
    </source>
</evidence>
<reference evidence="8 9" key="1">
    <citation type="submission" date="2020-04" db="EMBL/GenBank/DDBJ databases">
        <title>Metagenomic profiling of ammonia- and methane-oxidizing microorganisms in a Dutch drinking water treatment plant.</title>
        <authorList>
            <person name="Poghosyan L."/>
            <person name="Leucker S."/>
        </authorList>
    </citation>
    <scope>NUCLEOTIDE SEQUENCE [LARGE SCALE GENOMIC DNA]</scope>
    <source>
        <strain evidence="8">S-RSF-IL-03</strain>
    </source>
</reference>
<dbReference type="CDD" id="cd11575">
    <property type="entry name" value="GH99_GH71_like_3"/>
    <property type="match status" value="1"/>
</dbReference>
<dbReference type="Gene3D" id="3.20.20.80">
    <property type="entry name" value="Glycosidases"/>
    <property type="match status" value="1"/>
</dbReference>
<evidence type="ECO:0000313" key="8">
    <source>
        <dbReference type="EMBL" id="NOT33022.1"/>
    </source>
</evidence>
<keyword evidence="2" id="KW-0812">Transmembrane</keyword>
<dbReference type="GO" id="GO:0004559">
    <property type="term" value="F:alpha-mannosidase activity"/>
    <property type="evidence" value="ECO:0007669"/>
    <property type="project" value="TreeGrafter"/>
</dbReference>
<organism evidence="8 9">
    <name type="scientific">Eiseniibacteriota bacterium</name>
    <dbReference type="NCBI Taxonomy" id="2212470"/>
    <lineage>
        <taxon>Bacteria</taxon>
        <taxon>Candidatus Eiseniibacteriota</taxon>
    </lineage>
</organism>
<dbReference type="InterPro" id="IPR026071">
    <property type="entry name" value="Glyco_Hydrolase_99"/>
</dbReference>
<dbReference type="NCBIfam" id="TIGR04183">
    <property type="entry name" value="Por_Secre_tail"/>
    <property type="match status" value="1"/>
</dbReference>
<keyword evidence="6" id="KW-0333">Golgi apparatus</keyword>
<keyword evidence="3" id="KW-0378">Hydrolase</keyword>
<evidence type="ECO:0000256" key="2">
    <source>
        <dbReference type="ARBA" id="ARBA00022692"/>
    </source>
</evidence>
<dbReference type="Gene3D" id="2.60.40.4070">
    <property type="match status" value="1"/>
</dbReference>
<comment type="subcellular location">
    <subcellularLocation>
        <location evidence="1">Golgi apparatus membrane</location>
        <topology evidence="1">Single-pass type II membrane protein</topology>
    </subcellularLocation>
</comment>
<dbReference type="InterPro" id="IPR026444">
    <property type="entry name" value="Secre_tail"/>
</dbReference>